<sequence>MSTIMIRCECKNYPQCGHREELVREETSPCIKCSRPTNQLGGVCRLCSYILDDGKKICYTKGCGRPRWPEDLLCDLCSDFGQTAPKRLAEIQKPDIKTSPDRLCKVCQLVSTSKMGRICRSCRKIKNQGKSVCKHCGKEASVGERYCITCEDLRKL</sequence>
<name>A0A3G5AIM0_9VIRU</name>
<evidence type="ECO:0000313" key="1">
    <source>
        <dbReference type="EMBL" id="AYV85259.1"/>
    </source>
</evidence>
<protein>
    <submittedName>
        <fullName evidence="1">Uncharacterized protein</fullName>
    </submittedName>
</protein>
<reference evidence="1" key="1">
    <citation type="submission" date="2018-10" db="EMBL/GenBank/DDBJ databases">
        <title>Hidden diversity of soil giant viruses.</title>
        <authorList>
            <person name="Schulz F."/>
            <person name="Alteio L."/>
            <person name="Goudeau D."/>
            <person name="Ryan E.M."/>
            <person name="Malmstrom R.R."/>
            <person name="Blanchard J."/>
            <person name="Woyke T."/>
        </authorList>
    </citation>
    <scope>NUCLEOTIDE SEQUENCE</scope>
    <source>
        <strain evidence="1">SAV1</strain>
    </source>
</reference>
<accession>A0A3G5AIM0</accession>
<proteinExistence type="predicted"/>
<dbReference type="EMBL" id="MK072444">
    <property type="protein sequence ID" value="AYV85259.1"/>
    <property type="molecule type" value="Genomic_DNA"/>
</dbReference>
<gene>
    <name evidence="1" type="ORF">Satyrvirus8_17</name>
</gene>
<organism evidence="1">
    <name type="scientific">Satyrvirus sp</name>
    <dbReference type="NCBI Taxonomy" id="2487771"/>
    <lineage>
        <taxon>Viruses</taxon>
        <taxon>Varidnaviria</taxon>
        <taxon>Bamfordvirae</taxon>
        <taxon>Nucleocytoviricota</taxon>
        <taxon>Megaviricetes</taxon>
        <taxon>Imitervirales</taxon>
        <taxon>Mimiviridae</taxon>
        <taxon>Megamimivirinae</taxon>
    </lineage>
</organism>